<reference evidence="3" key="1">
    <citation type="journal article" date="2007" name="PLoS ONE">
        <title>The first genome sequence of an elite grapevine cultivar (Pinot noir Vitis vinifera L.): coping with a highly heterozygous genome.</title>
        <authorList>
            <person name="Velasco R."/>
            <person name="Zharkikh A."/>
            <person name="Troggio M."/>
            <person name="Cartwright D.A."/>
            <person name="Cestaro A."/>
            <person name="Pruss D."/>
            <person name="Pindo M."/>
            <person name="FitzGerald L.M."/>
            <person name="Vezzulli S."/>
            <person name="Reid J."/>
            <person name="Malacarne G."/>
            <person name="Iliev D."/>
            <person name="Coppola G."/>
            <person name="Wardell B."/>
            <person name="Micheletti D."/>
            <person name="Macalma T."/>
            <person name="Facci M."/>
            <person name="Mitchell J.T."/>
            <person name="Perazzolli M."/>
            <person name="Eldredge G."/>
            <person name="Gatto P."/>
            <person name="Oyzerski R."/>
            <person name="Moretto M."/>
            <person name="Gutin N."/>
            <person name="Stefanini M."/>
            <person name="Chen Y."/>
            <person name="Segala C."/>
            <person name="Davenport C."/>
            <person name="Dematte L."/>
            <person name="Mraz A."/>
            <person name="Battilana J."/>
            <person name="Stormo K."/>
            <person name="Costa F."/>
            <person name="Tao Q."/>
            <person name="Si-Ammour A."/>
            <person name="Harkins T."/>
            <person name="Lackey A."/>
            <person name="Perbost C."/>
            <person name="Taillon B."/>
            <person name="Stella A."/>
            <person name="Solovyev V."/>
            <person name="Fawcett J.A."/>
            <person name="Sterck L."/>
            <person name="Vandepoele K."/>
            <person name="Grando S.M."/>
            <person name="Toppo S."/>
            <person name="Moser C."/>
            <person name="Lanchbury J."/>
            <person name="Bogden R."/>
            <person name="Skolnick M."/>
            <person name="Sgaramella V."/>
            <person name="Bhatnagar S.K."/>
            <person name="Fontana P."/>
            <person name="Gutin A."/>
            <person name="Van de Peer Y."/>
            <person name="Salamini F."/>
            <person name="Viola R."/>
        </authorList>
    </citation>
    <scope>NUCLEOTIDE SEQUENCE</scope>
</reference>
<dbReference type="AlphaFoldDB" id="A5BYL6"/>
<dbReference type="Pfam" id="PF10536">
    <property type="entry name" value="PMD"/>
    <property type="match status" value="1"/>
</dbReference>
<dbReference type="EMBL" id="AM475885">
    <property type="protein sequence ID" value="CAN83732.1"/>
    <property type="molecule type" value="Genomic_DNA"/>
</dbReference>
<dbReference type="GO" id="GO:0010073">
    <property type="term" value="P:meristem maintenance"/>
    <property type="evidence" value="ECO:0007669"/>
    <property type="project" value="InterPro"/>
</dbReference>
<protein>
    <recommendedName>
        <fullName evidence="2">Aminotransferase-like plant mobile domain-containing protein</fullName>
    </recommendedName>
</protein>
<dbReference type="InterPro" id="IPR019557">
    <property type="entry name" value="AminoTfrase-like_pln_mobile"/>
</dbReference>
<proteinExistence type="predicted"/>
<dbReference type="PANTHER" id="PTHR46033:SF8">
    <property type="entry name" value="PROTEIN MAINTENANCE OF MERISTEMS-LIKE"/>
    <property type="match status" value="1"/>
</dbReference>
<sequence length="409" mass="47082">MTTNIVEWINGVLKGARMLPITALVQLTFYRCVSYFETCRVEIRARMIVKDVYTAYAINKFRRTEAKASGHTVTIFHRIHQTFEVITTLHGFHINKGHNEQVVKLNEGTCRLLWCCTFRIHFLRLAPYIFVKSLLKTHTFHLPQGECKITLQDIAILLGLLVNGALVTSSTSFDWRRDFEVAGRYRWGSTCLAWLYRQLCRASHIDTLDISDPLILLQLWVWERSKHDVDWTTQHGDYIRHWISRREHIAKGNMAIGSLRYHDLYMVWYPSITIQFLTRIGSFHELLEVYGLEGGGANTRGTRHTSILRDAPSTNISLPLIEETPITPMEVSSTPPVVPLVASSPQPIEATLVYEELVHIANDDHQGQKNDRGRGHGRERDRRRGRRAHGGVHVTLIKPIMEHAYYGRP</sequence>
<dbReference type="InterPro" id="IPR044824">
    <property type="entry name" value="MAIN-like"/>
</dbReference>
<name>A5BYL6_VITVI</name>
<accession>A5BYL6</accession>
<feature type="compositionally biased region" description="Basic and acidic residues" evidence="1">
    <location>
        <begin position="361"/>
        <end position="382"/>
    </location>
</feature>
<feature type="region of interest" description="Disordered" evidence="1">
    <location>
        <begin position="361"/>
        <end position="390"/>
    </location>
</feature>
<evidence type="ECO:0000256" key="1">
    <source>
        <dbReference type="SAM" id="MobiDB-lite"/>
    </source>
</evidence>
<organism evidence="3">
    <name type="scientific">Vitis vinifera</name>
    <name type="common">Grape</name>
    <dbReference type="NCBI Taxonomy" id="29760"/>
    <lineage>
        <taxon>Eukaryota</taxon>
        <taxon>Viridiplantae</taxon>
        <taxon>Streptophyta</taxon>
        <taxon>Embryophyta</taxon>
        <taxon>Tracheophyta</taxon>
        <taxon>Spermatophyta</taxon>
        <taxon>Magnoliopsida</taxon>
        <taxon>eudicotyledons</taxon>
        <taxon>Gunneridae</taxon>
        <taxon>Pentapetalae</taxon>
        <taxon>rosids</taxon>
        <taxon>Vitales</taxon>
        <taxon>Vitaceae</taxon>
        <taxon>Viteae</taxon>
        <taxon>Vitis</taxon>
    </lineage>
</organism>
<evidence type="ECO:0000259" key="2">
    <source>
        <dbReference type="Pfam" id="PF10536"/>
    </source>
</evidence>
<evidence type="ECO:0000313" key="3">
    <source>
        <dbReference type="EMBL" id="CAN83732.1"/>
    </source>
</evidence>
<dbReference type="PANTHER" id="PTHR46033">
    <property type="entry name" value="PROTEIN MAIN-LIKE 2"/>
    <property type="match status" value="1"/>
</dbReference>
<gene>
    <name evidence="3" type="ORF">VITISV_019506</name>
</gene>
<feature type="domain" description="Aminotransferase-like plant mobile" evidence="2">
    <location>
        <begin position="174"/>
        <end position="225"/>
    </location>
</feature>